<evidence type="ECO:0000256" key="1">
    <source>
        <dbReference type="ARBA" id="ARBA00000085"/>
    </source>
</evidence>
<evidence type="ECO:0000259" key="8">
    <source>
        <dbReference type="PROSITE" id="PS50109"/>
    </source>
</evidence>
<keyword evidence="7" id="KW-0732">Signal</keyword>
<protein>
    <recommendedName>
        <fullName evidence="2">histidine kinase</fullName>
        <ecNumber evidence="2">2.7.13.3</ecNumber>
    </recommendedName>
</protein>
<evidence type="ECO:0000256" key="7">
    <source>
        <dbReference type="SAM" id="SignalP"/>
    </source>
</evidence>
<dbReference type="InterPro" id="IPR005467">
    <property type="entry name" value="His_kinase_dom"/>
</dbReference>
<dbReference type="InterPro" id="IPR050482">
    <property type="entry name" value="Sensor_HK_TwoCompSys"/>
</dbReference>
<evidence type="ECO:0000313" key="9">
    <source>
        <dbReference type="EMBL" id="ODA11990.1"/>
    </source>
</evidence>
<keyword evidence="6" id="KW-0472">Membrane</keyword>
<dbReference type="Gene3D" id="3.30.565.10">
    <property type="entry name" value="Histidine kinase-like ATPase, C-terminal domain"/>
    <property type="match status" value="1"/>
</dbReference>
<dbReference type="CDD" id="cd16917">
    <property type="entry name" value="HATPase_UhpB-NarQ-NarX-like"/>
    <property type="match status" value="1"/>
</dbReference>
<dbReference type="SMART" id="SM00387">
    <property type="entry name" value="HATPase_c"/>
    <property type="match status" value="1"/>
</dbReference>
<feature type="transmembrane region" description="Helical" evidence="6">
    <location>
        <begin position="336"/>
        <end position="358"/>
    </location>
</feature>
<keyword evidence="5" id="KW-0902">Two-component regulatory system</keyword>
<dbReference type="PANTHER" id="PTHR24421">
    <property type="entry name" value="NITRATE/NITRITE SENSOR PROTEIN NARX-RELATED"/>
    <property type="match status" value="1"/>
</dbReference>
<dbReference type="PROSITE" id="PS50109">
    <property type="entry name" value="HIS_KIN"/>
    <property type="match status" value="1"/>
</dbReference>
<dbReference type="EC" id="2.7.13.3" evidence="2"/>
<feature type="domain" description="Histidine kinase" evidence="8">
    <location>
        <begin position="435"/>
        <end position="630"/>
    </location>
</feature>
<dbReference type="Proteomes" id="UP000186553">
    <property type="component" value="Unassembled WGS sequence"/>
</dbReference>
<comment type="caution">
    <text evidence="9">The sequence shown here is derived from an EMBL/GenBank/DDBJ whole genome shotgun (WGS) entry which is preliminary data.</text>
</comment>
<accession>A0A1C3CTE7</accession>
<feature type="chain" id="PRO_5008671611" description="histidine kinase" evidence="7">
    <location>
        <begin position="24"/>
        <end position="638"/>
    </location>
</feature>
<dbReference type="STRING" id="1891224.BBP83_12575"/>
<feature type="transmembrane region" description="Helical" evidence="6">
    <location>
        <begin position="281"/>
        <end position="298"/>
    </location>
</feature>
<dbReference type="SUPFAM" id="SSF55874">
    <property type="entry name" value="ATPase domain of HSP90 chaperone/DNA topoisomerase II/histidine kinase"/>
    <property type="match status" value="1"/>
</dbReference>
<evidence type="ECO:0000313" key="10">
    <source>
        <dbReference type="Proteomes" id="UP000186553"/>
    </source>
</evidence>
<evidence type="ECO:0000256" key="5">
    <source>
        <dbReference type="ARBA" id="ARBA00023012"/>
    </source>
</evidence>
<organism evidence="9 10">
    <name type="scientific">Acinetobacter celticus</name>
    <dbReference type="NCBI Taxonomy" id="1891224"/>
    <lineage>
        <taxon>Bacteria</taxon>
        <taxon>Pseudomonadati</taxon>
        <taxon>Pseudomonadota</taxon>
        <taxon>Gammaproteobacteria</taxon>
        <taxon>Moraxellales</taxon>
        <taxon>Moraxellaceae</taxon>
        <taxon>Acinetobacter</taxon>
    </lineage>
</organism>
<feature type="transmembrane region" description="Helical" evidence="6">
    <location>
        <begin position="310"/>
        <end position="329"/>
    </location>
</feature>
<dbReference type="Pfam" id="PF07695">
    <property type="entry name" value="7TMR-DISM_7TM"/>
    <property type="match status" value="1"/>
</dbReference>
<dbReference type="InterPro" id="IPR011623">
    <property type="entry name" value="7TMR_DISM_rcpt_extracell_dom1"/>
</dbReference>
<feature type="transmembrane region" description="Helical" evidence="6">
    <location>
        <begin position="190"/>
        <end position="211"/>
    </location>
</feature>
<feature type="signal peptide" evidence="7">
    <location>
        <begin position="1"/>
        <end position="23"/>
    </location>
</feature>
<evidence type="ECO:0000256" key="3">
    <source>
        <dbReference type="ARBA" id="ARBA00022679"/>
    </source>
</evidence>
<keyword evidence="10" id="KW-1185">Reference proteome</keyword>
<dbReference type="GO" id="GO:0004673">
    <property type="term" value="F:protein histidine kinase activity"/>
    <property type="evidence" value="ECO:0007669"/>
    <property type="project" value="UniProtKB-EC"/>
</dbReference>
<keyword evidence="3" id="KW-0808">Transferase</keyword>
<gene>
    <name evidence="9" type="ORF">BBP83_12575</name>
</gene>
<dbReference type="OrthoDB" id="9797605at2"/>
<evidence type="ECO:0000256" key="6">
    <source>
        <dbReference type="SAM" id="Phobius"/>
    </source>
</evidence>
<keyword evidence="4 9" id="KW-0418">Kinase</keyword>
<feature type="transmembrane region" description="Helical" evidence="6">
    <location>
        <begin position="370"/>
        <end position="388"/>
    </location>
</feature>
<dbReference type="PANTHER" id="PTHR24421:SF10">
    <property type="entry name" value="NITRATE_NITRITE SENSOR PROTEIN NARQ"/>
    <property type="match status" value="1"/>
</dbReference>
<dbReference type="InterPro" id="IPR003594">
    <property type="entry name" value="HATPase_dom"/>
</dbReference>
<keyword evidence="6" id="KW-0812">Transmembrane</keyword>
<reference evidence="9 10" key="1">
    <citation type="submission" date="2016-07" db="EMBL/GenBank/DDBJ databases">
        <title>Acinetobacter sp. ANC 4603.</title>
        <authorList>
            <person name="Radolfova-Krizova L."/>
            <person name="Nemec A."/>
        </authorList>
    </citation>
    <scope>NUCLEOTIDE SEQUENCE [LARGE SCALE GENOMIC DNA]</scope>
    <source>
        <strain evidence="9 10">ANC 4603</strain>
    </source>
</reference>
<proteinExistence type="predicted"/>
<dbReference type="AlphaFoldDB" id="A0A1C3CTE7"/>
<name>A0A1C3CTE7_9GAMM</name>
<feature type="transmembrane region" description="Helical" evidence="6">
    <location>
        <begin position="248"/>
        <end position="269"/>
    </location>
</feature>
<dbReference type="GO" id="GO:0000160">
    <property type="term" value="P:phosphorelay signal transduction system"/>
    <property type="evidence" value="ECO:0007669"/>
    <property type="project" value="UniProtKB-KW"/>
</dbReference>
<dbReference type="Pfam" id="PF02518">
    <property type="entry name" value="HATPase_c"/>
    <property type="match status" value="1"/>
</dbReference>
<comment type="catalytic activity">
    <reaction evidence="1">
        <text>ATP + protein L-histidine = ADP + protein N-phospho-L-histidine.</text>
        <dbReference type="EC" id="2.7.13.3"/>
    </reaction>
</comment>
<keyword evidence="6" id="KW-1133">Transmembrane helix</keyword>
<dbReference type="EMBL" id="MBDL01000013">
    <property type="protein sequence ID" value="ODA11990.1"/>
    <property type="molecule type" value="Genomic_DNA"/>
</dbReference>
<evidence type="ECO:0000256" key="4">
    <source>
        <dbReference type="ARBA" id="ARBA00022777"/>
    </source>
</evidence>
<dbReference type="InterPro" id="IPR036890">
    <property type="entry name" value="HATPase_C_sf"/>
</dbReference>
<evidence type="ECO:0000256" key="2">
    <source>
        <dbReference type="ARBA" id="ARBA00012438"/>
    </source>
</evidence>
<dbReference type="RefSeq" id="WP_068889471.1">
    <property type="nucleotide sequence ID" value="NZ_CBCRUU010000015.1"/>
</dbReference>
<feature type="transmembrane region" description="Helical" evidence="6">
    <location>
        <begin position="218"/>
        <end position="236"/>
    </location>
</feature>
<sequence>MQKWAFVWLIVCCLIGTYSNAFVANVYEINDQCQVKLDELSKAKTASNLELPQMGWEPVKTLPDRWGLTWPNYSGGAWYRLKWGWQCNDNARLAEPIALSLNYINSAGAVFLNGDLLWRDQHLTEPLSKSWNMPRYWVLPISGLKQDNNEILIYVYGYAAQSAGIGKLKFSDVKTADIHNQQRLWNSRTLFQINIILSGCLGIICLSIWLFRRSESSFGWFALSTFFWILFIANTLSTETYPFSSSLVAARANISFFALYILSLCTYILRFIHVKKPKTECVMLIIAFVLILSLWMVPLNLMPKLSSSVFLFYCVTLLVVYVYLCIVSFKTKRLDFIFLAVCMSIILIFSVFDIYLLFTNTGHEVAPLSPYSSPIIMLFIVILLASRLNKNFQKIEKFNEELSTKVQQVSLDLSSSLNDKHRLALTNARLQERIKLAHDLHDGLGSSIVRSMILVDQCATNIPNQQFLSMLKLLRDDLRQIIDSGSETDNKIPETPIIWLAPIRHRFSQLMDEMDIQATWNLAKQWEAEPTALQCLNLSRVLEESLTNIIKHSQATQVRVTLGFIDQHKLELQIEDNGLGFNVACMTQNGMSIGMRSMKTRVERMGGQLQITSIKGETIVQAIIYLKLKKHDDINRQN</sequence>